<reference evidence="1 2" key="1">
    <citation type="submission" date="2016-10" db="EMBL/GenBank/DDBJ databases">
        <authorList>
            <person name="de Groot N.N."/>
        </authorList>
    </citation>
    <scope>NUCLEOTIDE SEQUENCE [LARGE SCALE GENOMIC DNA]</scope>
    <source>
        <strain evidence="1 2">NE2</strain>
    </source>
</reference>
<dbReference type="Proteomes" id="UP000198755">
    <property type="component" value="Unassembled WGS sequence"/>
</dbReference>
<accession>A0A1I3XGJ1</accession>
<dbReference type="AlphaFoldDB" id="A0A1I3XGJ1"/>
<sequence length="70" mass="7879">MLKLLTLERLLIDCMTSCNRKALEHGWRKIALGPRDPLFSARVQSCARRVGYPATLVGFAFTGLRRNMGT</sequence>
<dbReference type="EMBL" id="FOSN01000003">
    <property type="protein sequence ID" value="SFK18580.1"/>
    <property type="molecule type" value="Genomic_DNA"/>
</dbReference>
<evidence type="ECO:0000313" key="1">
    <source>
        <dbReference type="EMBL" id="SFK18580.1"/>
    </source>
</evidence>
<evidence type="ECO:0000313" key="2">
    <source>
        <dbReference type="Proteomes" id="UP000198755"/>
    </source>
</evidence>
<protein>
    <submittedName>
        <fullName evidence="1">Uncharacterized protein</fullName>
    </submittedName>
</protein>
<keyword evidence="2" id="KW-1185">Reference proteome</keyword>
<gene>
    <name evidence="1" type="ORF">SAMN05444581_103107</name>
</gene>
<dbReference type="STRING" id="1612308.SAMN05444581_103107"/>
<proteinExistence type="predicted"/>
<organism evidence="1 2">
    <name type="scientific">Methylocapsa palsarum</name>
    <dbReference type="NCBI Taxonomy" id="1612308"/>
    <lineage>
        <taxon>Bacteria</taxon>
        <taxon>Pseudomonadati</taxon>
        <taxon>Pseudomonadota</taxon>
        <taxon>Alphaproteobacteria</taxon>
        <taxon>Hyphomicrobiales</taxon>
        <taxon>Beijerinckiaceae</taxon>
        <taxon>Methylocapsa</taxon>
    </lineage>
</organism>
<name>A0A1I3XGJ1_9HYPH</name>